<reference evidence="4" key="2">
    <citation type="submission" date="2022-06" db="UniProtKB">
        <authorList>
            <consortium name="EnsemblMetazoa"/>
        </authorList>
    </citation>
    <scope>IDENTIFICATION</scope>
    <source>
        <strain evidence="4">DF5081</strain>
    </source>
</reference>
<dbReference type="GO" id="GO:0000045">
    <property type="term" value="P:autophagosome assembly"/>
    <property type="evidence" value="ECO:0007669"/>
    <property type="project" value="TreeGrafter"/>
</dbReference>
<reference evidence="5" key="1">
    <citation type="submission" date="2010-08" db="EMBL/GenBank/DDBJ databases">
        <authorList>
            <consortium name="Caenorhabditis japonica Sequencing Consortium"/>
            <person name="Wilson R.K."/>
        </authorList>
    </citation>
    <scope>NUCLEOTIDE SEQUENCE [LARGE SCALE GENOMIC DNA]</scope>
    <source>
        <strain evidence="5">DF5081</strain>
    </source>
</reference>
<evidence type="ECO:0000256" key="1">
    <source>
        <dbReference type="ARBA" id="ARBA00007130"/>
    </source>
</evidence>
<sequence>MKSAIYTEIMVYGMNVRQNELRLTVEIRQITDAVECIFHSILLHRALGRFHYNTDKEFSLGSIGIKDVNCKQIDMTYVRVNSTELAMCVDEDIRQFKYEVEEATCSGSIPRRTPTVGSPTETAVPLLSAQIGLQFYTKNRRQSMGAVVGSFFGTGSTPLDEGLVWEEWKLILDVFRVESIDELQKMRQRVADDIGEKVLDVCAHVNHNHYTPKMPSKNEIPDIFETRFSDCQPYLFKIRRQAVPPMALKQTFTQAALSRWKDILAV</sequence>
<evidence type="ECO:0000313" key="5">
    <source>
        <dbReference type="Proteomes" id="UP000005237"/>
    </source>
</evidence>
<dbReference type="Proteomes" id="UP000005237">
    <property type="component" value="Unassembled WGS sequence"/>
</dbReference>
<organism evidence="4 5">
    <name type="scientific">Caenorhabditis japonica</name>
    <dbReference type="NCBI Taxonomy" id="281687"/>
    <lineage>
        <taxon>Eukaryota</taxon>
        <taxon>Metazoa</taxon>
        <taxon>Ecdysozoa</taxon>
        <taxon>Nematoda</taxon>
        <taxon>Chromadorea</taxon>
        <taxon>Rhabditida</taxon>
        <taxon>Rhabditina</taxon>
        <taxon>Rhabditomorpha</taxon>
        <taxon>Rhabditoidea</taxon>
        <taxon>Rhabditidae</taxon>
        <taxon>Peloderinae</taxon>
        <taxon>Caenorhabditis</taxon>
    </lineage>
</organism>
<dbReference type="GO" id="GO:0019901">
    <property type="term" value="F:protein kinase binding"/>
    <property type="evidence" value="ECO:0007669"/>
    <property type="project" value="EnsemblMetazoa"/>
</dbReference>
<dbReference type="AlphaFoldDB" id="A0A8R1DXC4"/>
<dbReference type="GO" id="GO:1990316">
    <property type="term" value="C:Atg1/ULK1 kinase complex"/>
    <property type="evidence" value="ECO:0007669"/>
    <property type="project" value="TreeGrafter"/>
</dbReference>
<keyword evidence="5" id="KW-1185">Reference proteome</keyword>
<dbReference type="GO" id="GO:0000407">
    <property type="term" value="C:phagophore assembly site"/>
    <property type="evidence" value="ECO:0007669"/>
    <property type="project" value="TreeGrafter"/>
</dbReference>
<accession>A0A8R1DXC4</accession>
<evidence type="ECO:0000313" key="4">
    <source>
        <dbReference type="EnsemblMetazoa" id="CJA14447.1"/>
    </source>
</evidence>
<dbReference type="InterPro" id="IPR012445">
    <property type="entry name" value="ATG101"/>
</dbReference>
<keyword evidence="3" id="KW-0072">Autophagy</keyword>
<dbReference type="Pfam" id="PF07855">
    <property type="entry name" value="ATG101"/>
    <property type="match status" value="1"/>
</dbReference>
<evidence type="ECO:0000256" key="2">
    <source>
        <dbReference type="ARBA" id="ARBA00018874"/>
    </source>
</evidence>
<comment type="similarity">
    <text evidence="1">Belongs to the ATG101 family.</text>
</comment>
<dbReference type="PANTHER" id="PTHR13292:SF0">
    <property type="entry name" value="AUTOPHAGY-RELATED PROTEIN 101"/>
    <property type="match status" value="1"/>
</dbReference>
<name>A0A8R1DXC4_CAEJA</name>
<evidence type="ECO:0000256" key="3">
    <source>
        <dbReference type="ARBA" id="ARBA00023006"/>
    </source>
</evidence>
<dbReference type="EnsemblMetazoa" id="CJA14447.1">
    <property type="protein sequence ID" value="CJA14447.1"/>
    <property type="gene ID" value="WBGene00133651"/>
</dbReference>
<dbReference type="GO" id="GO:0035973">
    <property type="term" value="P:aggrephagy"/>
    <property type="evidence" value="ECO:0007669"/>
    <property type="project" value="EnsemblMetazoa"/>
</dbReference>
<protein>
    <recommendedName>
        <fullName evidence="2">Autophagy-related protein 101</fullName>
    </recommendedName>
</protein>
<dbReference type="PANTHER" id="PTHR13292">
    <property type="entry name" value="AUTOPHAGY-RELATED PROTEIN 101"/>
    <property type="match status" value="1"/>
</dbReference>
<proteinExistence type="inferred from homology"/>